<keyword evidence="7 8" id="KW-0472">Membrane</keyword>
<dbReference type="PANTHER" id="PTHR30047:SF7">
    <property type="entry name" value="HIGH-AFFINITY CHOLINE TRANSPORT PROTEIN"/>
    <property type="match status" value="1"/>
</dbReference>
<feature type="transmembrane region" description="Helical" evidence="8">
    <location>
        <begin position="136"/>
        <end position="159"/>
    </location>
</feature>
<accession>A0ABT2T976</accession>
<gene>
    <name evidence="9" type="ORF">OCV51_03950</name>
</gene>
<sequence>MKIRKNVFFPTVLVILVFLILYVVDAERFDRGLEFLNSSLNATFGGVYLIIALFLVIVSVLVLFSKMGKMTIGGEGAKPLLSTVNWFTVVLCTTIAAGLIFWGSSEPVFHLMAPPEFADVEPGTHASAVFSMTTMFLHWTITPYAIYGIPALMFAIAVYNEKKPFSFSSCISGVFPKAGTPVSASIIDSMCVFATVMGMIASLGQGILSIAGGITQITGNNSTKAMWTLIGVAIAIVFTLSACSGVLKGIKWISNINTGFLLALLVMVFLVGPTSYIVQLSLESFGVYVDNFFTRSLMIGAGTGSDWSYFWTISTFANWMAWAPITGMFLGKIAYGHSVRKFIAINIGAAAMCSGLWINVFGGTSIYQQLNGVEIYETMQTAGTESAVYEMLKALPFGNILIPLLVFAVALSVITAADSTTNVLGDLCCTVDDTGTCIDGEQQGKSNKNLNLVKIVWGLLLGSMSVIMICFKGVAGVKMISMIGGLPAVILLLLSGIGLLKVTFRYLRE</sequence>
<comment type="similarity">
    <text evidence="2">Belongs to the BCCT transporter (TC 2.A.15) family.</text>
</comment>
<keyword evidence="10" id="KW-1185">Reference proteome</keyword>
<dbReference type="Pfam" id="PF02028">
    <property type="entry name" value="BCCT"/>
    <property type="match status" value="1"/>
</dbReference>
<evidence type="ECO:0000313" key="10">
    <source>
        <dbReference type="Proteomes" id="UP001652394"/>
    </source>
</evidence>
<feature type="transmembrane region" description="Helical" evidence="8">
    <location>
        <begin position="191"/>
        <end position="214"/>
    </location>
</feature>
<feature type="transmembrane region" description="Helical" evidence="8">
    <location>
        <begin position="308"/>
        <end position="330"/>
    </location>
</feature>
<name>A0ABT2T976_9FIRM</name>
<feature type="transmembrane region" description="Helical" evidence="8">
    <location>
        <begin position="7"/>
        <end position="24"/>
    </location>
</feature>
<reference evidence="9 10" key="1">
    <citation type="journal article" date="2021" name="ISME Commun">
        <title>Automated analysis of genomic sequences facilitates high-throughput and comprehensive description of bacteria.</title>
        <authorList>
            <person name="Hitch T.C.A."/>
        </authorList>
    </citation>
    <scope>NUCLEOTIDE SEQUENCE [LARGE SCALE GENOMIC DNA]</scope>
    <source>
        <strain evidence="9 10">H2_18</strain>
    </source>
</reference>
<keyword evidence="4" id="KW-1003">Cell membrane</keyword>
<feature type="transmembrane region" description="Helical" evidence="8">
    <location>
        <begin position="259"/>
        <end position="278"/>
    </location>
</feature>
<proteinExistence type="inferred from homology"/>
<dbReference type="EMBL" id="JAOQJX010000004">
    <property type="protein sequence ID" value="MCU6746820.1"/>
    <property type="molecule type" value="Genomic_DNA"/>
</dbReference>
<dbReference type="RefSeq" id="WP_059066347.1">
    <property type="nucleotide sequence ID" value="NZ_JAOQJX010000004.1"/>
</dbReference>
<evidence type="ECO:0000256" key="7">
    <source>
        <dbReference type="ARBA" id="ARBA00023136"/>
    </source>
</evidence>
<evidence type="ECO:0000256" key="3">
    <source>
        <dbReference type="ARBA" id="ARBA00022448"/>
    </source>
</evidence>
<keyword evidence="6 8" id="KW-1133">Transmembrane helix</keyword>
<keyword evidence="5 8" id="KW-0812">Transmembrane</keyword>
<feature type="transmembrane region" description="Helical" evidence="8">
    <location>
        <begin position="455"/>
        <end position="474"/>
    </location>
</feature>
<dbReference type="Proteomes" id="UP001652394">
    <property type="component" value="Unassembled WGS sequence"/>
</dbReference>
<feature type="transmembrane region" description="Helical" evidence="8">
    <location>
        <begin position="44"/>
        <end position="64"/>
    </location>
</feature>
<evidence type="ECO:0000313" key="9">
    <source>
        <dbReference type="EMBL" id="MCU6746820.1"/>
    </source>
</evidence>
<comment type="caution">
    <text evidence="9">The sequence shown here is derived from an EMBL/GenBank/DDBJ whole genome shotgun (WGS) entry which is preliminary data.</text>
</comment>
<feature type="transmembrane region" description="Helical" evidence="8">
    <location>
        <begin position="226"/>
        <end position="247"/>
    </location>
</feature>
<evidence type="ECO:0000256" key="6">
    <source>
        <dbReference type="ARBA" id="ARBA00022989"/>
    </source>
</evidence>
<evidence type="ECO:0000256" key="8">
    <source>
        <dbReference type="SAM" id="Phobius"/>
    </source>
</evidence>
<evidence type="ECO:0000256" key="5">
    <source>
        <dbReference type="ARBA" id="ARBA00022692"/>
    </source>
</evidence>
<feature type="transmembrane region" description="Helical" evidence="8">
    <location>
        <begin position="397"/>
        <end position="417"/>
    </location>
</feature>
<comment type="subcellular location">
    <subcellularLocation>
        <location evidence="1">Cell membrane</location>
        <topology evidence="1">Multi-pass membrane protein</topology>
    </subcellularLocation>
</comment>
<dbReference type="InterPro" id="IPR000060">
    <property type="entry name" value="BCCT_transptr"/>
</dbReference>
<dbReference type="PANTHER" id="PTHR30047">
    <property type="entry name" value="HIGH-AFFINITY CHOLINE TRANSPORT PROTEIN-RELATED"/>
    <property type="match status" value="1"/>
</dbReference>
<evidence type="ECO:0000256" key="1">
    <source>
        <dbReference type="ARBA" id="ARBA00004651"/>
    </source>
</evidence>
<organism evidence="9 10">
    <name type="scientific">Faecalicatena acetigenes</name>
    <dbReference type="NCBI Taxonomy" id="2981790"/>
    <lineage>
        <taxon>Bacteria</taxon>
        <taxon>Bacillati</taxon>
        <taxon>Bacillota</taxon>
        <taxon>Clostridia</taxon>
        <taxon>Lachnospirales</taxon>
        <taxon>Lachnospiraceae</taxon>
        <taxon>Faecalicatena</taxon>
    </lineage>
</organism>
<feature type="transmembrane region" description="Helical" evidence="8">
    <location>
        <begin position="480"/>
        <end position="500"/>
    </location>
</feature>
<evidence type="ECO:0000256" key="2">
    <source>
        <dbReference type="ARBA" id="ARBA00005658"/>
    </source>
</evidence>
<keyword evidence="3" id="KW-0813">Transport</keyword>
<feature type="transmembrane region" description="Helical" evidence="8">
    <location>
        <begin position="342"/>
        <end position="362"/>
    </location>
</feature>
<protein>
    <submittedName>
        <fullName evidence="9">BCCT family transporter</fullName>
    </submittedName>
</protein>
<feature type="transmembrane region" description="Helical" evidence="8">
    <location>
        <begin position="84"/>
        <end position="102"/>
    </location>
</feature>
<evidence type="ECO:0000256" key="4">
    <source>
        <dbReference type="ARBA" id="ARBA00022475"/>
    </source>
</evidence>